<evidence type="ECO:0000313" key="2">
    <source>
        <dbReference type="Proteomes" id="UP001163046"/>
    </source>
</evidence>
<dbReference type="Proteomes" id="UP001163046">
    <property type="component" value="Unassembled WGS sequence"/>
</dbReference>
<dbReference type="AlphaFoldDB" id="A0A9W9YY80"/>
<dbReference type="EMBL" id="MU826844">
    <property type="protein sequence ID" value="KAJ7371632.1"/>
    <property type="molecule type" value="Genomic_DNA"/>
</dbReference>
<gene>
    <name evidence="1" type="ORF">OS493_024311</name>
</gene>
<comment type="caution">
    <text evidence="1">The sequence shown here is derived from an EMBL/GenBank/DDBJ whole genome shotgun (WGS) entry which is preliminary data.</text>
</comment>
<protein>
    <submittedName>
        <fullName evidence="1">Uncharacterized protein</fullName>
    </submittedName>
</protein>
<sequence>MASESSVLSLPHLRNLNKNWYFATAKAINEGNSIYDKHIVTPGTLLDVEDVSDLFKTKLYKHIDVSETKPVWLSPFTDPFACTFHFNLQQFSLKRGKKFAIFICNHSSLLIVSDGTGCVLVIDTHFHPDLSSGTVFIYGIARDVAFIFVQEISGQNKNYWNTYRGLICSCYRLMVLVGMISIKYIVSGRVL</sequence>
<name>A0A9W9YY80_9CNID</name>
<reference evidence="1" key="1">
    <citation type="submission" date="2023-01" db="EMBL/GenBank/DDBJ databases">
        <title>Genome assembly of the deep-sea coral Lophelia pertusa.</title>
        <authorList>
            <person name="Herrera S."/>
            <person name="Cordes E."/>
        </authorList>
    </citation>
    <scope>NUCLEOTIDE SEQUENCE</scope>
    <source>
        <strain evidence="1">USNM1676648</strain>
        <tissue evidence="1">Polyp</tissue>
    </source>
</reference>
<accession>A0A9W9YY80</accession>
<keyword evidence="2" id="KW-1185">Reference proteome</keyword>
<proteinExistence type="predicted"/>
<organism evidence="1 2">
    <name type="scientific">Desmophyllum pertusum</name>
    <dbReference type="NCBI Taxonomy" id="174260"/>
    <lineage>
        <taxon>Eukaryota</taxon>
        <taxon>Metazoa</taxon>
        <taxon>Cnidaria</taxon>
        <taxon>Anthozoa</taxon>
        <taxon>Hexacorallia</taxon>
        <taxon>Scleractinia</taxon>
        <taxon>Caryophylliina</taxon>
        <taxon>Caryophylliidae</taxon>
        <taxon>Desmophyllum</taxon>
    </lineage>
</organism>
<evidence type="ECO:0000313" key="1">
    <source>
        <dbReference type="EMBL" id="KAJ7371632.1"/>
    </source>
</evidence>